<dbReference type="Proteomes" id="UP000015101">
    <property type="component" value="Unassembled WGS sequence"/>
</dbReference>
<dbReference type="CTD" id="20200843"/>
<dbReference type="HOGENOM" id="CLU_1278883_0_0_1"/>
<dbReference type="GeneID" id="20200843"/>
<name>T1EW93_HELRO</name>
<evidence type="ECO:0000313" key="2">
    <source>
        <dbReference type="EnsemblMetazoa" id="HelroP165074"/>
    </source>
</evidence>
<organism evidence="2 3">
    <name type="scientific">Helobdella robusta</name>
    <name type="common">Californian leech</name>
    <dbReference type="NCBI Taxonomy" id="6412"/>
    <lineage>
        <taxon>Eukaryota</taxon>
        <taxon>Metazoa</taxon>
        <taxon>Spiralia</taxon>
        <taxon>Lophotrochozoa</taxon>
        <taxon>Annelida</taxon>
        <taxon>Clitellata</taxon>
        <taxon>Hirudinea</taxon>
        <taxon>Rhynchobdellida</taxon>
        <taxon>Glossiphoniidae</taxon>
        <taxon>Helobdella</taxon>
    </lineage>
</organism>
<dbReference type="OrthoDB" id="6146826at2759"/>
<dbReference type="EMBL" id="KB097639">
    <property type="protein sequence ID" value="ESN92936.1"/>
    <property type="molecule type" value="Genomic_DNA"/>
</dbReference>
<dbReference type="AlphaFoldDB" id="T1EW93"/>
<proteinExistence type="predicted"/>
<dbReference type="PANTHER" id="PTHR23227:SF67">
    <property type="entry name" value="CRANIOFACIAL DEVELOPMENT PROTEIN 2-LIKE"/>
    <property type="match status" value="1"/>
</dbReference>
<dbReference type="InterPro" id="IPR027124">
    <property type="entry name" value="Swc5/CFDP1/2"/>
</dbReference>
<reference evidence="3" key="1">
    <citation type="submission" date="2012-12" db="EMBL/GenBank/DDBJ databases">
        <authorList>
            <person name="Hellsten U."/>
            <person name="Grimwood J."/>
            <person name="Chapman J.A."/>
            <person name="Shapiro H."/>
            <person name="Aerts A."/>
            <person name="Otillar R.P."/>
            <person name="Terry A.Y."/>
            <person name="Boore J.L."/>
            <person name="Simakov O."/>
            <person name="Marletaz F."/>
            <person name="Cho S.-J."/>
            <person name="Edsinger-Gonzales E."/>
            <person name="Havlak P."/>
            <person name="Kuo D.-H."/>
            <person name="Larsson T."/>
            <person name="Lv J."/>
            <person name="Arendt D."/>
            <person name="Savage R."/>
            <person name="Osoegawa K."/>
            <person name="de Jong P."/>
            <person name="Lindberg D.R."/>
            <person name="Seaver E.C."/>
            <person name="Weisblat D.A."/>
            <person name="Putnam N.H."/>
            <person name="Grigoriev I.V."/>
            <person name="Rokhsar D.S."/>
        </authorList>
    </citation>
    <scope>NUCLEOTIDE SEQUENCE</scope>
</reference>
<sequence>MIQDQSQEPSNWFPKNLLLSIADGDRPDIWIAELVNIIDINYYSLERRIFDPKTKCTAYNSAILGTITRYTATTLPCVLPAKRSPIFWKTLNGQEVTISRKYATVEGCCEKLNVLLLEYQTWHFKYYIAYWTLHGDCQPDEKAKDAVRKTPSSEIPLICGHARDKANGFHGVHGGFGSGSQNEDGVRILEFANEHELSLLNTYFKKRAEHLITYKS</sequence>
<protein>
    <submittedName>
        <fullName evidence="1 2">Uncharacterized protein</fullName>
    </submittedName>
</protein>
<reference evidence="2" key="3">
    <citation type="submission" date="2015-06" db="UniProtKB">
        <authorList>
            <consortium name="EnsemblMetazoa"/>
        </authorList>
    </citation>
    <scope>IDENTIFICATION</scope>
</reference>
<keyword evidence="3" id="KW-1185">Reference proteome</keyword>
<dbReference type="PANTHER" id="PTHR23227">
    <property type="entry name" value="BUCENTAUR RELATED"/>
    <property type="match status" value="1"/>
</dbReference>
<dbReference type="EnsemblMetazoa" id="HelroT165074">
    <property type="protein sequence ID" value="HelroP165074"/>
    <property type="gene ID" value="HelroG165074"/>
</dbReference>
<dbReference type="EMBL" id="AMQM01001930">
    <property type="status" value="NOT_ANNOTATED_CDS"/>
    <property type="molecule type" value="Genomic_DNA"/>
</dbReference>
<reference evidence="1 3" key="2">
    <citation type="journal article" date="2013" name="Nature">
        <title>Insights into bilaterian evolution from three spiralian genomes.</title>
        <authorList>
            <person name="Simakov O."/>
            <person name="Marletaz F."/>
            <person name="Cho S.J."/>
            <person name="Edsinger-Gonzales E."/>
            <person name="Havlak P."/>
            <person name="Hellsten U."/>
            <person name="Kuo D.H."/>
            <person name="Larsson T."/>
            <person name="Lv J."/>
            <person name="Arendt D."/>
            <person name="Savage R."/>
            <person name="Osoegawa K."/>
            <person name="de Jong P."/>
            <person name="Grimwood J."/>
            <person name="Chapman J.A."/>
            <person name="Shapiro H."/>
            <person name="Aerts A."/>
            <person name="Otillar R.P."/>
            <person name="Terry A.Y."/>
            <person name="Boore J.L."/>
            <person name="Grigoriev I.V."/>
            <person name="Lindberg D.R."/>
            <person name="Seaver E.C."/>
            <person name="Weisblat D.A."/>
            <person name="Putnam N.H."/>
            <person name="Rokhsar D.S."/>
        </authorList>
    </citation>
    <scope>NUCLEOTIDE SEQUENCE</scope>
</reference>
<accession>T1EW93</accession>
<evidence type="ECO:0000313" key="1">
    <source>
        <dbReference type="EMBL" id="ESN92936.1"/>
    </source>
</evidence>
<gene>
    <name evidence="2" type="primary">20200843</name>
    <name evidence="1" type="ORF">HELRODRAFT_165074</name>
</gene>
<dbReference type="InParanoid" id="T1EW93"/>
<dbReference type="KEGG" id="hro:HELRODRAFT_165074"/>
<dbReference type="RefSeq" id="XP_009029218.1">
    <property type="nucleotide sequence ID" value="XM_009030970.1"/>
</dbReference>
<evidence type="ECO:0000313" key="3">
    <source>
        <dbReference type="Proteomes" id="UP000015101"/>
    </source>
</evidence>